<accession>A0A448DA19</accession>
<dbReference type="OrthoDB" id="9815002at2"/>
<keyword evidence="5" id="KW-1185">Reference proteome</keyword>
<keyword evidence="4" id="KW-0456">Lyase</keyword>
<evidence type="ECO:0000259" key="3">
    <source>
        <dbReference type="Pfam" id="PF01464"/>
    </source>
</evidence>
<dbReference type="CDD" id="cd00254">
    <property type="entry name" value="LT-like"/>
    <property type="match status" value="1"/>
</dbReference>
<dbReference type="STRING" id="493.BWD07_02640"/>
<protein>
    <submittedName>
        <fullName evidence="4">Transglycosylase</fullName>
        <ecNumber evidence="4">4.2.2.-</ecNumber>
    </submittedName>
</protein>
<proteinExistence type="inferred from homology"/>
<dbReference type="InterPro" id="IPR023346">
    <property type="entry name" value="Lysozyme-like_dom_sf"/>
</dbReference>
<dbReference type="RefSeq" id="WP_158087818.1">
    <property type="nucleotide sequence ID" value="NZ_CAUJPY010000007.1"/>
</dbReference>
<dbReference type="InterPro" id="IPR008258">
    <property type="entry name" value="Transglycosylase_SLT_dom_1"/>
</dbReference>
<gene>
    <name evidence="4" type="primary">slt_1</name>
    <name evidence="4" type="ORF">NCTC10296_01804</name>
</gene>
<reference evidence="4 5" key="1">
    <citation type="submission" date="2018-12" db="EMBL/GenBank/DDBJ databases">
        <authorList>
            <consortium name="Pathogen Informatics"/>
        </authorList>
    </citation>
    <scope>NUCLEOTIDE SEQUENCE [LARGE SCALE GENOMIC DNA]</scope>
    <source>
        <strain evidence="4 5">NCTC10296</strain>
    </source>
</reference>
<evidence type="ECO:0000313" key="4">
    <source>
        <dbReference type="EMBL" id="VEF02460.1"/>
    </source>
</evidence>
<dbReference type="EC" id="4.2.2.-" evidence="4"/>
<evidence type="ECO:0000256" key="1">
    <source>
        <dbReference type="ARBA" id="ARBA00007734"/>
    </source>
</evidence>
<feature type="region of interest" description="Disordered" evidence="2">
    <location>
        <begin position="236"/>
        <end position="267"/>
    </location>
</feature>
<sequence>MNKLIWALTAALFLPTLAEAGQRERVESCLKGRKQPPSCRNMLANYWKHESVIERVACLEGVDPRLMKSLIAYESMYDNKAVSPVSATGLTQVMPATAMSEFGLNRSRLYHPETSVRAGARYLNKMHRQFGRLDLALAAYNAGPGKVKQAGNRIPNIGETKAYVSNVTALYTAFKQKFPDQQCVGQTVKAAATTPVQTASTGGRVALPSKPTFGSYGATKQKQAAVHTARSVTRNNGGVRFSQHGGMQFGRENSRMGSVSGNGIYSN</sequence>
<dbReference type="KEGG" id="nci:NCTC10296_01804"/>
<feature type="compositionally biased region" description="Polar residues" evidence="2">
    <location>
        <begin position="255"/>
        <end position="267"/>
    </location>
</feature>
<feature type="domain" description="Transglycosylase SLT" evidence="3">
    <location>
        <begin position="53"/>
        <end position="153"/>
    </location>
</feature>
<evidence type="ECO:0000313" key="5">
    <source>
        <dbReference type="Proteomes" id="UP000279284"/>
    </source>
</evidence>
<dbReference type="EMBL" id="LR134313">
    <property type="protein sequence ID" value="VEF02460.1"/>
    <property type="molecule type" value="Genomic_DNA"/>
</dbReference>
<evidence type="ECO:0000256" key="2">
    <source>
        <dbReference type="SAM" id="MobiDB-lite"/>
    </source>
</evidence>
<dbReference type="AlphaFoldDB" id="A0A448DA19"/>
<comment type="similarity">
    <text evidence="1">Belongs to the transglycosylase Slt family.</text>
</comment>
<dbReference type="Gene3D" id="1.10.530.10">
    <property type="match status" value="1"/>
</dbReference>
<organism evidence="4 5">
    <name type="scientific">Neisseria canis</name>
    <dbReference type="NCBI Taxonomy" id="493"/>
    <lineage>
        <taxon>Bacteria</taxon>
        <taxon>Pseudomonadati</taxon>
        <taxon>Pseudomonadota</taxon>
        <taxon>Betaproteobacteria</taxon>
        <taxon>Neisseriales</taxon>
        <taxon>Neisseriaceae</taxon>
        <taxon>Neisseria</taxon>
    </lineage>
</organism>
<name>A0A448DA19_9NEIS</name>
<dbReference type="GO" id="GO:0016829">
    <property type="term" value="F:lyase activity"/>
    <property type="evidence" value="ECO:0007669"/>
    <property type="project" value="UniProtKB-KW"/>
</dbReference>
<dbReference type="Proteomes" id="UP000279284">
    <property type="component" value="Chromosome"/>
</dbReference>
<dbReference type="Pfam" id="PF01464">
    <property type="entry name" value="SLT"/>
    <property type="match status" value="1"/>
</dbReference>
<dbReference type="PANTHER" id="PTHR37423">
    <property type="entry name" value="SOLUBLE LYTIC MUREIN TRANSGLYCOSYLASE-RELATED"/>
    <property type="match status" value="1"/>
</dbReference>
<dbReference type="PANTHER" id="PTHR37423:SF2">
    <property type="entry name" value="MEMBRANE-BOUND LYTIC MUREIN TRANSGLYCOSYLASE C"/>
    <property type="match status" value="1"/>
</dbReference>
<dbReference type="SUPFAM" id="SSF53955">
    <property type="entry name" value="Lysozyme-like"/>
    <property type="match status" value="1"/>
</dbReference>